<feature type="compositionally biased region" description="Basic and acidic residues" evidence="1">
    <location>
        <begin position="1"/>
        <end position="11"/>
    </location>
</feature>
<evidence type="ECO:0000256" key="1">
    <source>
        <dbReference type="SAM" id="MobiDB-lite"/>
    </source>
</evidence>
<accession>A0ABQ3M8L4</accession>
<proteinExistence type="predicted"/>
<sequence length="161" mass="17551">MHVVDLDRDPPLDTGGGERPVDLVARAPVGVEVDERSAVQLGEFDGFPRGEGALRRAREHERLTGQSGHPQVVGDLRLTGDEREVEASRAHVLDQFGVAGLAHPDLHTGVQLVEPRQHRGQVHHVQALQAADGQRAAQQALHRRDRVLGRLDAAQGPARLR</sequence>
<keyword evidence="3" id="KW-1185">Reference proteome</keyword>
<feature type="region of interest" description="Disordered" evidence="1">
    <location>
        <begin position="50"/>
        <end position="74"/>
    </location>
</feature>
<evidence type="ECO:0000313" key="2">
    <source>
        <dbReference type="EMBL" id="GHH36511.1"/>
    </source>
</evidence>
<reference evidence="3" key="1">
    <citation type="journal article" date="2019" name="Int. J. Syst. Evol. Microbiol.">
        <title>The Global Catalogue of Microorganisms (GCM) 10K type strain sequencing project: providing services to taxonomists for standard genome sequencing and annotation.</title>
        <authorList>
            <consortium name="The Broad Institute Genomics Platform"/>
            <consortium name="The Broad Institute Genome Sequencing Center for Infectious Disease"/>
            <person name="Wu L."/>
            <person name="Ma J."/>
        </authorList>
    </citation>
    <scope>NUCLEOTIDE SEQUENCE [LARGE SCALE GENOMIC DNA]</scope>
    <source>
        <strain evidence="3">CGMCC 4.7367</strain>
    </source>
</reference>
<evidence type="ECO:0000313" key="3">
    <source>
        <dbReference type="Proteomes" id="UP000605568"/>
    </source>
</evidence>
<feature type="compositionally biased region" description="Basic and acidic residues" evidence="1">
    <location>
        <begin position="50"/>
        <end position="63"/>
    </location>
</feature>
<dbReference type="EMBL" id="BNAR01000003">
    <property type="protein sequence ID" value="GHH36511.1"/>
    <property type="molecule type" value="Genomic_DNA"/>
</dbReference>
<feature type="region of interest" description="Disordered" evidence="1">
    <location>
        <begin position="1"/>
        <end position="21"/>
    </location>
</feature>
<dbReference type="Proteomes" id="UP000605568">
    <property type="component" value="Unassembled WGS sequence"/>
</dbReference>
<organism evidence="2 3">
    <name type="scientific">Lentzea cavernae</name>
    <dbReference type="NCBI Taxonomy" id="2020703"/>
    <lineage>
        <taxon>Bacteria</taxon>
        <taxon>Bacillati</taxon>
        <taxon>Actinomycetota</taxon>
        <taxon>Actinomycetes</taxon>
        <taxon>Pseudonocardiales</taxon>
        <taxon>Pseudonocardiaceae</taxon>
        <taxon>Lentzea</taxon>
    </lineage>
</organism>
<protein>
    <submittedName>
        <fullName evidence="2">Uncharacterized protein</fullName>
    </submittedName>
</protein>
<gene>
    <name evidence="2" type="ORF">GCM10017774_23480</name>
</gene>
<name>A0ABQ3M8L4_9PSEU</name>
<comment type="caution">
    <text evidence="2">The sequence shown here is derived from an EMBL/GenBank/DDBJ whole genome shotgun (WGS) entry which is preliminary data.</text>
</comment>